<dbReference type="Proteomes" id="UP001580928">
    <property type="component" value="Unassembled WGS sequence"/>
</dbReference>
<dbReference type="EC" id="3.4.16.4" evidence="4"/>
<dbReference type="Gene3D" id="3.50.80.20">
    <property type="entry name" value="D-Ala-D-Ala carboxypeptidase C, peptidase S13"/>
    <property type="match status" value="1"/>
</dbReference>
<dbReference type="EMBL" id="JBBVGT010000002">
    <property type="protein sequence ID" value="MFB5945159.1"/>
    <property type="molecule type" value="Genomic_DNA"/>
</dbReference>
<keyword evidence="5" id="KW-1185">Reference proteome</keyword>
<dbReference type="RefSeq" id="WP_375556703.1">
    <property type="nucleotide sequence ID" value="NZ_JBBVGT010000002.1"/>
</dbReference>
<evidence type="ECO:0000256" key="3">
    <source>
        <dbReference type="SAM" id="SignalP"/>
    </source>
</evidence>
<dbReference type="PRINTS" id="PR00922">
    <property type="entry name" value="DADACBPTASE3"/>
</dbReference>
<dbReference type="PANTHER" id="PTHR30023">
    <property type="entry name" value="D-ALANYL-D-ALANINE CARBOXYPEPTIDASE"/>
    <property type="match status" value="1"/>
</dbReference>
<evidence type="ECO:0000313" key="5">
    <source>
        <dbReference type="Proteomes" id="UP001580928"/>
    </source>
</evidence>
<dbReference type="Gene3D" id="3.40.710.10">
    <property type="entry name" value="DD-peptidase/beta-lactamase superfamily"/>
    <property type="match status" value="1"/>
</dbReference>
<feature type="chain" id="PRO_5045454753" evidence="3">
    <location>
        <begin position="21"/>
        <end position="472"/>
    </location>
</feature>
<protein>
    <submittedName>
        <fullName evidence="4">D-alanyl-D-alanine carboxypeptidase/D-alanyl-D-alanine-endopeptidase</fullName>
        <ecNumber evidence="4">3.4.16.4</ecNumber>
    </submittedName>
</protein>
<dbReference type="NCBIfam" id="TIGR00666">
    <property type="entry name" value="PBP4"/>
    <property type="match status" value="1"/>
</dbReference>
<reference evidence="4 5" key="1">
    <citation type="submission" date="2024-04" db="EMBL/GenBank/DDBJ databases">
        <title>Albibacterium profundi sp. nov., isolated from sediment of the Challenger Deep of Mariana Trench.</title>
        <authorList>
            <person name="Wang Y."/>
        </authorList>
    </citation>
    <scope>NUCLEOTIDE SEQUENCE [LARGE SCALE GENOMIC DNA]</scope>
    <source>
        <strain evidence="4 5">RHL897</strain>
    </source>
</reference>
<gene>
    <name evidence="4" type="primary">dacB</name>
    <name evidence="4" type="ORF">WKR92_04865</name>
</gene>
<dbReference type="PANTHER" id="PTHR30023:SF0">
    <property type="entry name" value="PENICILLIN-SENSITIVE CARBOXYPEPTIDASE A"/>
    <property type="match status" value="1"/>
</dbReference>
<proteinExistence type="inferred from homology"/>
<name>A0ABV5CC93_9SPHI</name>
<evidence type="ECO:0000313" key="4">
    <source>
        <dbReference type="EMBL" id="MFB5945159.1"/>
    </source>
</evidence>
<accession>A0ABV5CC93</accession>
<comment type="caution">
    <text evidence="4">The sequence shown here is derived from an EMBL/GenBank/DDBJ whole genome shotgun (WGS) entry which is preliminary data.</text>
</comment>
<sequence length="472" mass="51590">MKYLSTLIVTLLFFTQASLAQNLSQKIENAFEAFEQDPNMKYGIASITVLNANTGETVYAKNEGTGLATASTMKAITTATAYSVMGGNYKYETSLRYSGQIDGDGVLNGDVIIQGTGDPSLGSENFEETKPENILAQWVSAIKRAGIKKINGSIIGDDILFNGQMAPSGWTWVDMGQYYGSSVSSLNWRENKFKIILSGKGKVGGPASLLRTSPNKPYLKIINEVTIGKAGTGDQVYAYSAPYSSFIVLRGTYASDLNKQIEISIPDGALDAAWSLQMALDEAGVSVAEPANTAFLMKSDGEGIPLETTLLDRYFSPTISQICYWFMKRSINLYGEALLKTAALQEGSDPETGEAVDWEREYWSEKIGEDEGALKIKDGSGLSPESRVTTMAMAKILLYAKKQNWFGSYYENMPTYNNMKMKSGTIGGVLGYTGYHTAPDGTPLVFSFLINNHMGRSQPMRLKMFKMLDALK</sequence>
<keyword evidence="4" id="KW-0645">Protease</keyword>
<keyword evidence="3" id="KW-0732">Signal</keyword>
<dbReference type="SUPFAM" id="SSF56601">
    <property type="entry name" value="beta-lactamase/transpeptidase-like"/>
    <property type="match status" value="1"/>
</dbReference>
<keyword evidence="4" id="KW-0121">Carboxypeptidase</keyword>
<evidence type="ECO:0000256" key="1">
    <source>
        <dbReference type="ARBA" id="ARBA00006096"/>
    </source>
</evidence>
<feature type="signal peptide" evidence="3">
    <location>
        <begin position="1"/>
        <end position="20"/>
    </location>
</feature>
<keyword evidence="2 4" id="KW-0378">Hydrolase</keyword>
<evidence type="ECO:0000256" key="2">
    <source>
        <dbReference type="ARBA" id="ARBA00022801"/>
    </source>
</evidence>
<dbReference type="InterPro" id="IPR012338">
    <property type="entry name" value="Beta-lactam/transpept-like"/>
</dbReference>
<dbReference type="InterPro" id="IPR000667">
    <property type="entry name" value="Peptidase_S13"/>
</dbReference>
<comment type="similarity">
    <text evidence="1">Belongs to the peptidase S13 family.</text>
</comment>
<dbReference type="Pfam" id="PF02113">
    <property type="entry name" value="Peptidase_S13"/>
    <property type="match status" value="1"/>
</dbReference>
<organism evidence="4 5">
    <name type="scientific">Albibacterium profundi</name>
    <dbReference type="NCBI Taxonomy" id="3134906"/>
    <lineage>
        <taxon>Bacteria</taxon>
        <taxon>Pseudomonadati</taxon>
        <taxon>Bacteroidota</taxon>
        <taxon>Sphingobacteriia</taxon>
        <taxon>Sphingobacteriales</taxon>
        <taxon>Sphingobacteriaceae</taxon>
        <taxon>Albibacterium</taxon>
    </lineage>
</organism>
<dbReference type="GO" id="GO:0009002">
    <property type="term" value="F:serine-type D-Ala-D-Ala carboxypeptidase activity"/>
    <property type="evidence" value="ECO:0007669"/>
    <property type="project" value="UniProtKB-EC"/>
</dbReference>